<accession>A0A150JIR3</accession>
<dbReference type="AlphaFoldDB" id="A0A150JDM4"/>
<name>A0A150JDM4_9EURY</name>
<gene>
    <name evidence="2" type="ORF">AN188_00238</name>
</gene>
<protein>
    <submittedName>
        <fullName evidence="2">Uncharacterized protein</fullName>
    </submittedName>
</protein>
<evidence type="ECO:0000313" key="3">
    <source>
        <dbReference type="Proteomes" id="UP000092420"/>
    </source>
</evidence>
<comment type="caution">
    <text evidence="2">The sequence shown here is derived from an EMBL/GenBank/DDBJ whole genome shotgun (WGS) entry which is preliminary data.</text>
</comment>
<accession>A0A150JDM4</accession>
<evidence type="ECO:0000256" key="1">
    <source>
        <dbReference type="SAM" id="MobiDB-lite"/>
    </source>
</evidence>
<feature type="region of interest" description="Disordered" evidence="1">
    <location>
        <begin position="87"/>
        <end position="119"/>
    </location>
</feature>
<evidence type="ECO:0000313" key="2">
    <source>
        <dbReference type="EMBL" id="KYC55255.1"/>
    </source>
</evidence>
<feature type="compositionally biased region" description="Basic and acidic residues" evidence="1">
    <location>
        <begin position="106"/>
        <end position="119"/>
    </location>
</feature>
<dbReference type="Proteomes" id="UP000092420">
    <property type="component" value="Unassembled WGS sequence"/>
</dbReference>
<proteinExistence type="predicted"/>
<reference evidence="2 3" key="1">
    <citation type="journal article" date="2016" name="ISME J.">
        <title>Chasing the elusive Euryarchaeota class WSA2: genomes reveal a uniquely fastidious methyl-reducing methanogen.</title>
        <authorList>
            <person name="Nobu M.K."/>
            <person name="Narihiro T."/>
            <person name="Kuroda K."/>
            <person name="Mei R."/>
            <person name="Liu W.T."/>
        </authorList>
    </citation>
    <scope>NUCLEOTIDE SEQUENCE [LARGE SCALE GENOMIC DNA]</scope>
    <source>
        <strain evidence="2">ADurb1013_Bin02101</strain>
    </source>
</reference>
<sequence>MKVNMVDNKKEVQKVKAYSDAQLNRQYLVLVECPICKGTHSFYAGQVGEKYEDWCKEVAPPCDPSARFNVEWNGQFYSGMESSYIKRQRQRIQRTDPPVQKPPKYKTFEIEDWSNKKRR</sequence>
<dbReference type="EMBL" id="LNJB01000002">
    <property type="protein sequence ID" value="KYC55255.1"/>
    <property type="molecule type" value="Genomic_DNA"/>
</dbReference>
<organism evidence="2 3">
    <name type="scientific">Candidatus Methanofastidiosum methylothiophilum</name>
    <dbReference type="NCBI Taxonomy" id="1705564"/>
    <lineage>
        <taxon>Archaea</taxon>
        <taxon>Methanobacteriati</taxon>
        <taxon>Methanobacteriota</taxon>
        <taxon>Stenosarchaea group</taxon>
        <taxon>Candidatus Methanofastidiosia</taxon>
        <taxon>Candidatus Methanofastidiosales</taxon>
        <taxon>Candidatus Methanofastidiosaceae</taxon>
        <taxon>Candidatus Methanofastidiosum</taxon>
    </lineage>
</organism>